<feature type="transmembrane region" description="Helical" evidence="6">
    <location>
        <begin position="7"/>
        <end position="27"/>
    </location>
</feature>
<sequence>MYDIWEYAFMAGFIGEGVQMLIILATAKPFHQAVELVKIVGIPMMVVNATGIGIFMIMIKSIFDEKEQIAAMQAKIALDIASRTLPYLRKSCLKL</sequence>
<feature type="transmembrane region" description="Helical" evidence="6">
    <location>
        <begin position="39"/>
        <end position="59"/>
    </location>
</feature>
<reference evidence="8 9" key="1">
    <citation type="submission" date="2019-03" db="EMBL/GenBank/DDBJ databases">
        <title>Genomic Encyclopedia of Type Strains, Phase IV (KMG-IV): sequencing the most valuable type-strain genomes for metagenomic binning, comparative biology and taxonomic classification.</title>
        <authorList>
            <person name="Goeker M."/>
        </authorList>
    </citation>
    <scope>NUCLEOTIDE SEQUENCE [LARGE SCALE GENOMIC DNA]</scope>
    <source>
        <strain evidence="8 9">DSM 13054</strain>
    </source>
</reference>
<dbReference type="Pfam" id="PF07694">
    <property type="entry name" value="5TM-5TMR_LYT"/>
    <property type="match status" value="1"/>
</dbReference>
<gene>
    <name evidence="8" type="ORF">EV203_10998</name>
</gene>
<keyword evidence="2" id="KW-1003">Cell membrane</keyword>
<protein>
    <submittedName>
        <fullName evidence="8">5TMR-LYT protein</fullName>
    </submittedName>
</protein>
<evidence type="ECO:0000256" key="5">
    <source>
        <dbReference type="ARBA" id="ARBA00023136"/>
    </source>
</evidence>
<dbReference type="InterPro" id="IPR011620">
    <property type="entry name" value="Sig_transdc_His_kinase_LytS_TM"/>
</dbReference>
<keyword evidence="3 6" id="KW-0812">Transmembrane</keyword>
<accession>A0A117KVX5</accession>
<keyword evidence="4 6" id="KW-1133">Transmembrane helix</keyword>
<evidence type="ECO:0000256" key="6">
    <source>
        <dbReference type="SAM" id="Phobius"/>
    </source>
</evidence>
<evidence type="ECO:0000256" key="1">
    <source>
        <dbReference type="ARBA" id="ARBA00004651"/>
    </source>
</evidence>
<organism evidence="8 9">
    <name type="scientific">Caldanaerobacter subterraneus</name>
    <dbReference type="NCBI Taxonomy" id="911092"/>
    <lineage>
        <taxon>Bacteria</taxon>
        <taxon>Bacillati</taxon>
        <taxon>Bacillota</taxon>
        <taxon>Clostridia</taxon>
        <taxon>Thermoanaerobacterales</taxon>
        <taxon>Thermoanaerobacteraceae</taxon>
        <taxon>Caldanaerobacter</taxon>
    </lineage>
</organism>
<feature type="domain" description="Signal transduction histidine kinase 5TM receptor LytS transmembrane region" evidence="7">
    <location>
        <begin position="5"/>
        <end position="61"/>
    </location>
</feature>
<comment type="subcellular location">
    <subcellularLocation>
        <location evidence="1">Cell membrane</location>
        <topology evidence="1">Multi-pass membrane protein</topology>
    </subcellularLocation>
</comment>
<evidence type="ECO:0000313" key="8">
    <source>
        <dbReference type="EMBL" id="TCO66889.1"/>
    </source>
</evidence>
<dbReference type="AlphaFoldDB" id="A0A117KVX5"/>
<evidence type="ECO:0000256" key="4">
    <source>
        <dbReference type="ARBA" id="ARBA00022989"/>
    </source>
</evidence>
<name>A0A117KVX5_9THEO</name>
<proteinExistence type="predicted"/>
<evidence type="ECO:0000313" key="9">
    <source>
        <dbReference type="Proteomes" id="UP000294886"/>
    </source>
</evidence>
<dbReference type="GO" id="GO:0000155">
    <property type="term" value="F:phosphorelay sensor kinase activity"/>
    <property type="evidence" value="ECO:0007669"/>
    <property type="project" value="InterPro"/>
</dbReference>
<evidence type="ECO:0000256" key="3">
    <source>
        <dbReference type="ARBA" id="ARBA00022692"/>
    </source>
</evidence>
<dbReference type="RefSeq" id="WP_243700592.1">
    <property type="nucleotide sequence ID" value="NZ_DOLB01000019.1"/>
</dbReference>
<dbReference type="GO" id="GO:0005886">
    <property type="term" value="C:plasma membrane"/>
    <property type="evidence" value="ECO:0007669"/>
    <property type="project" value="UniProtKB-SubCell"/>
</dbReference>
<dbReference type="GO" id="GO:0071555">
    <property type="term" value="P:cell wall organization"/>
    <property type="evidence" value="ECO:0007669"/>
    <property type="project" value="InterPro"/>
</dbReference>
<comment type="caution">
    <text evidence="8">The sequence shown here is derived from an EMBL/GenBank/DDBJ whole genome shotgun (WGS) entry which is preliminary data.</text>
</comment>
<evidence type="ECO:0000256" key="2">
    <source>
        <dbReference type="ARBA" id="ARBA00022475"/>
    </source>
</evidence>
<keyword evidence="5 6" id="KW-0472">Membrane</keyword>
<dbReference type="Proteomes" id="UP000294886">
    <property type="component" value="Unassembled WGS sequence"/>
</dbReference>
<dbReference type="EMBL" id="SLWU01000009">
    <property type="protein sequence ID" value="TCO66889.1"/>
    <property type="molecule type" value="Genomic_DNA"/>
</dbReference>
<evidence type="ECO:0000259" key="7">
    <source>
        <dbReference type="Pfam" id="PF07694"/>
    </source>
</evidence>